<proteinExistence type="predicted"/>
<name>A0ABS2JY55_9GAMM</name>
<dbReference type="RefSeq" id="WP_204678603.1">
    <property type="nucleotide sequence ID" value="NZ_BSNR01000025.1"/>
</dbReference>
<comment type="caution">
    <text evidence="1">The sequence shown here is derived from an EMBL/GenBank/DDBJ whole genome shotgun (WGS) entry which is preliminary data.</text>
</comment>
<sequence length="61" mass="6620">MIESVVEELKLHNQTCSQCRAGEPCLVAEHIQDSWPKRVASEAAASLLEITKAAEEQQAAA</sequence>
<dbReference type="Proteomes" id="UP001430149">
    <property type="component" value="Unassembled WGS sequence"/>
</dbReference>
<keyword evidence="2" id="KW-1185">Reference proteome</keyword>
<reference evidence="1" key="1">
    <citation type="submission" date="2020-10" db="EMBL/GenBank/DDBJ databases">
        <title>Phylogeny of dyella-like bacteria.</title>
        <authorList>
            <person name="Fu J."/>
        </authorList>
    </citation>
    <scope>NUCLEOTIDE SEQUENCE</scope>
    <source>
        <strain evidence="1">DHOC52</strain>
    </source>
</reference>
<organism evidence="1 2">
    <name type="scientific">Dyella flava</name>
    <dbReference type="NCBI Taxonomy" id="1920170"/>
    <lineage>
        <taxon>Bacteria</taxon>
        <taxon>Pseudomonadati</taxon>
        <taxon>Pseudomonadota</taxon>
        <taxon>Gammaproteobacteria</taxon>
        <taxon>Lysobacterales</taxon>
        <taxon>Rhodanobacteraceae</taxon>
        <taxon>Dyella</taxon>
    </lineage>
</organism>
<dbReference type="EMBL" id="JADIKE010000018">
    <property type="protein sequence ID" value="MBM7123917.1"/>
    <property type="molecule type" value="Genomic_DNA"/>
</dbReference>
<accession>A0ABS2JY55</accession>
<protein>
    <submittedName>
        <fullName evidence="1">Uncharacterized protein</fullName>
    </submittedName>
</protein>
<evidence type="ECO:0000313" key="1">
    <source>
        <dbReference type="EMBL" id="MBM7123917.1"/>
    </source>
</evidence>
<gene>
    <name evidence="1" type="ORF">ISP19_00875</name>
</gene>
<evidence type="ECO:0000313" key="2">
    <source>
        <dbReference type="Proteomes" id="UP001430149"/>
    </source>
</evidence>